<proteinExistence type="predicted"/>
<sequence>MSDYDKGFIDGRRAERNAILNLLNQQAVNETGDVQEHLYTFSHIIKNGAYTPPRWEQR</sequence>
<reference evidence="1" key="1">
    <citation type="submission" date="2020-05" db="EMBL/GenBank/DDBJ databases">
        <authorList>
            <person name="Chiriac C."/>
            <person name="Salcher M."/>
            <person name="Ghai R."/>
            <person name="Kavagutti S V."/>
        </authorList>
    </citation>
    <scope>NUCLEOTIDE SEQUENCE</scope>
</reference>
<protein>
    <submittedName>
        <fullName evidence="1">Uncharacterized protein</fullName>
    </submittedName>
</protein>
<gene>
    <name evidence="1" type="ORF">UFOVP199_7</name>
</gene>
<organism evidence="1">
    <name type="scientific">uncultured Caudovirales phage</name>
    <dbReference type="NCBI Taxonomy" id="2100421"/>
    <lineage>
        <taxon>Viruses</taxon>
        <taxon>Duplodnaviria</taxon>
        <taxon>Heunggongvirae</taxon>
        <taxon>Uroviricota</taxon>
        <taxon>Caudoviricetes</taxon>
        <taxon>Peduoviridae</taxon>
        <taxon>Maltschvirus</taxon>
        <taxon>Maltschvirus maltsch</taxon>
    </lineage>
</organism>
<name>A0A6J7WIE0_9CAUD</name>
<accession>A0A6J7WIE0</accession>
<evidence type="ECO:0000313" key="1">
    <source>
        <dbReference type="EMBL" id="CAB5216910.1"/>
    </source>
</evidence>
<dbReference type="EMBL" id="LR798244">
    <property type="protein sequence ID" value="CAB5216910.1"/>
    <property type="molecule type" value="Genomic_DNA"/>
</dbReference>